<protein>
    <submittedName>
        <fullName evidence="2">Uncharacterized protein</fullName>
    </submittedName>
</protein>
<dbReference type="RefSeq" id="XP_022459039.1">
    <property type="nucleotide sequence ID" value="XM_022603322.1"/>
</dbReference>
<name>W6MLQ1_9ASCO</name>
<organism evidence="2 3">
    <name type="scientific">Kuraishia capsulata CBS 1993</name>
    <dbReference type="NCBI Taxonomy" id="1382522"/>
    <lineage>
        <taxon>Eukaryota</taxon>
        <taxon>Fungi</taxon>
        <taxon>Dikarya</taxon>
        <taxon>Ascomycota</taxon>
        <taxon>Saccharomycotina</taxon>
        <taxon>Pichiomycetes</taxon>
        <taxon>Pichiales</taxon>
        <taxon>Pichiaceae</taxon>
        <taxon>Kuraishia</taxon>
    </lineage>
</organism>
<accession>W6MLQ1</accession>
<dbReference type="OrthoDB" id="3994209at2759"/>
<evidence type="ECO:0000313" key="3">
    <source>
        <dbReference type="Proteomes" id="UP000019384"/>
    </source>
</evidence>
<proteinExistence type="predicted"/>
<dbReference type="EMBL" id="HG793127">
    <property type="protein sequence ID" value="CDK27043.1"/>
    <property type="molecule type" value="Genomic_DNA"/>
</dbReference>
<dbReference type="HOGENOM" id="CLU_1349119_0_0_1"/>
<sequence length="203" mass="23509">MVFTLLYVSICQCQLYVTRQRSSLYSPYHLAMDILQCYSSDSESDGEKNDPTVSKRVEIPISNPSKITKAKVPTSKLKADHLFGLKPQLRKSQNTQDEHVTDIEDVFERIRNKSHFTTLTPDIDNKEDQPGSDEKPTNDKTEQQTVEFNVDKFYQQNNTLIDSGDLDSAKQEKENRKVKYYAVGHNQLSDVFKYNDKRHEHDD</sequence>
<feature type="compositionally biased region" description="Basic and acidic residues" evidence="1">
    <location>
        <begin position="123"/>
        <end position="142"/>
    </location>
</feature>
<gene>
    <name evidence="2" type="ORF">KUCA_T00003020001</name>
</gene>
<evidence type="ECO:0000313" key="2">
    <source>
        <dbReference type="EMBL" id="CDK27043.1"/>
    </source>
</evidence>
<evidence type="ECO:0000256" key="1">
    <source>
        <dbReference type="SAM" id="MobiDB-lite"/>
    </source>
</evidence>
<dbReference type="AlphaFoldDB" id="W6MLQ1"/>
<reference evidence="2" key="2">
    <citation type="submission" date="2014-02" db="EMBL/GenBank/DDBJ databases">
        <title>Complete DNA sequence of /Kuraishia capsulata/ illustrates novel genomic features among budding yeasts (/Saccharomycotina/).</title>
        <authorList>
            <person name="Morales L."/>
            <person name="Noel B."/>
            <person name="Porcel B."/>
            <person name="Marcet-Houben M."/>
            <person name="Hullo M-F."/>
            <person name="Sacerdot C."/>
            <person name="Tekaia F."/>
            <person name="Leh-Louis V."/>
            <person name="Despons L."/>
            <person name="Khanna V."/>
            <person name="Aury J-M."/>
            <person name="Barbe V."/>
            <person name="Couloux A."/>
            <person name="Labadie K."/>
            <person name="Pelletier E."/>
            <person name="Souciet J-L."/>
            <person name="Boekhout T."/>
            <person name="Gabaldon T."/>
            <person name="Wincker P."/>
            <person name="Dujon B."/>
        </authorList>
    </citation>
    <scope>NUCLEOTIDE SEQUENCE</scope>
    <source>
        <strain evidence="2">CBS 1993</strain>
    </source>
</reference>
<keyword evidence="3" id="KW-1185">Reference proteome</keyword>
<reference evidence="2" key="1">
    <citation type="submission" date="2013-12" db="EMBL/GenBank/DDBJ databases">
        <authorList>
            <person name="Genoscope - CEA"/>
        </authorList>
    </citation>
    <scope>NUCLEOTIDE SEQUENCE</scope>
    <source>
        <strain evidence="2">CBS 1993</strain>
    </source>
</reference>
<dbReference type="Proteomes" id="UP000019384">
    <property type="component" value="Unassembled WGS sequence"/>
</dbReference>
<dbReference type="GeneID" id="34520427"/>
<feature type="region of interest" description="Disordered" evidence="1">
    <location>
        <begin position="117"/>
        <end position="142"/>
    </location>
</feature>